<keyword evidence="2" id="KW-0378">Hydrolase</keyword>
<dbReference type="GO" id="GO:0003676">
    <property type="term" value="F:nucleic acid binding"/>
    <property type="evidence" value="ECO:0007669"/>
    <property type="project" value="InterPro"/>
</dbReference>
<organism evidence="5 6">
    <name type="scientific">Pseudooceanicola marinus</name>
    <dbReference type="NCBI Taxonomy" id="396013"/>
    <lineage>
        <taxon>Bacteria</taxon>
        <taxon>Pseudomonadati</taxon>
        <taxon>Pseudomonadota</taxon>
        <taxon>Alphaproteobacteria</taxon>
        <taxon>Rhodobacterales</taxon>
        <taxon>Paracoccaceae</taxon>
        <taxon>Pseudooceanicola</taxon>
    </lineage>
</organism>
<keyword evidence="1" id="KW-0540">Nuclease</keyword>
<proteinExistence type="predicted"/>
<dbReference type="PANTHER" id="PTHR30231:SF4">
    <property type="entry name" value="PROTEIN NEN2"/>
    <property type="match status" value="1"/>
</dbReference>
<keyword evidence="3" id="KW-0269">Exonuclease</keyword>
<evidence type="ECO:0000313" key="6">
    <source>
        <dbReference type="Proteomes" id="UP000193963"/>
    </source>
</evidence>
<gene>
    <name evidence="5" type="ORF">PSM7751_03884</name>
</gene>
<evidence type="ECO:0000256" key="2">
    <source>
        <dbReference type="ARBA" id="ARBA00022801"/>
    </source>
</evidence>
<dbReference type="InterPro" id="IPR013520">
    <property type="entry name" value="Ribonucl_H"/>
</dbReference>
<dbReference type="SUPFAM" id="SSF53098">
    <property type="entry name" value="Ribonuclease H-like"/>
    <property type="match status" value="1"/>
</dbReference>
<dbReference type="Pfam" id="PF00929">
    <property type="entry name" value="RNase_T"/>
    <property type="match status" value="1"/>
</dbReference>
<dbReference type="EMBL" id="FWFN01000009">
    <property type="protein sequence ID" value="SLN71888.1"/>
    <property type="molecule type" value="Genomic_DNA"/>
</dbReference>
<reference evidence="6" key="1">
    <citation type="submission" date="2017-03" db="EMBL/GenBank/DDBJ databases">
        <authorList>
            <person name="Rodrigo-Torres L."/>
            <person name="Arahal R.D."/>
            <person name="Lucena T."/>
        </authorList>
    </citation>
    <scope>NUCLEOTIDE SEQUENCE [LARGE SCALE GENOMIC DNA]</scope>
    <source>
        <strain evidence="6">CECT 7751</strain>
    </source>
</reference>
<dbReference type="RefSeq" id="WP_232618106.1">
    <property type="nucleotide sequence ID" value="NZ_FWFN01000009.1"/>
</dbReference>
<evidence type="ECO:0000313" key="5">
    <source>
        <dbReference type="EMBL" id="SLN71888.1"/>
    </source>
</evidence>
<feature type="domain" description="Exonuclease" evidence="4">
    <location>
        <begin position="17"/>
        <end position="162"/>
    </location>
</feature>
<dbReference type="Proteomes" id="UP000193963">
    <property type="component" value="Unassembled WGS sequence"/>
</dbReference>
<evidence type="ECO:0000256" key="3">
    <source>
        <dbReference type="ARBA" id="ARBA00022839"/>
    </source>
</evidence>
<dbReference type="InterPro" id="IPR012337">
    <property type="entry name" value="RNaseH-like_sf"/>
</dbReference>
<evidence type="ECO:0000259" key="4">
    <source>
        <dbReference type="Pfam" id="PF00929"/>
    </source>
</evidence>
<protein>
    <recommendedName>
        <fullName evidence="4">Exonuclease domain-containing protein</fullName>
    </recommendedName>
</protein>
<dbReference type="GO" id="GO:0008408">
    <property type="term" value="F:3'-5' exonuclease activity"/>
    <property type="evidence" value="ECO:0007669"/>
    <property type="project" value="TreeGrafter"/>
</dbReference>
<accession>A0A1X7A720</accession>
<name>A0A1X7A720_9RHOB</name>
<keyword evidence="6" id="KW-1185">Reference proteome</keyword>
<dbReference type="PANTHER" id="PTHR30231">
    <property type="entry name" value="DNA POLYMERASE III SUBUNIT EPSILON"/>
    <property type="match status" value="1"/>
</dbReference>
<dbReference type="Gene3D" id="3.30.420.10">
    <property type="entry name" value="Ribonuclease H-like superfamily/Ribonuclease H"/>
    <property type="match status" value="1"/>
</dbReference>
<evidence type="ECO:0000256" key="1">
    <source>
        <dbReference type="ARBA" id="ARBA00022722"/>
    </source>
</evidence>
<dbReference type="GO" id="GO:0005829">
    <property type="term" value="C:cytosol"/>
    <property type="evidence" value="ECO:0007669"/>
    <property type="project" value="TreeGrafter"/>
</dbReference>
<sequence length="186" mass="20858">MNYLFKMMKASIENFAILDFEASSLSQESWPIEVGLSWIENGYVRTWSSLIRPDPAWNLGDWSPQSAEVHGIPLSDLQDAPSAAEVAEAFLDVVGRRRLTSDAPEFEGRWLSRLLRTTGRAETPSIEDFDAVSFAVFSGYALDMLYETIERRPAPHRAGPDTARLARGWLRASQHQTSLQLEGRSA</sequence>
<dbReference type="AlphaFoldDB" id="A0A1X7A720"/>
<dbReference type="InterPro" id="IPR036397">
    <property type="entry name" value="RNaseH_sf"/>
</dbReference>